<evidence type="ECO:0000313" key="7">
    <source>
        <dbReference type="Proteomes" id="UP000265566"/>
    </source>
</evidence>
<reference evidence="7" key="4">
    <citation type="journal article" date="2018" name="Nat. Plants">
        <title>Whole-genome landscape of Medicago truncatula symbiotic genes.</title>
        <authorList>
            <person name="Pecrix Y."/>
            <person name="Staton S.E."/>
            <person name="Sallet E."/>
            <person name="Lelandais-Briere C."/>
            <person name="Moreau S."/>
            <person name="Carrere S."/>
            <person name="Blein T."/>
            <person name="Jardinaud M.F."/>
            <person name="Latrasse D."/>
            <person name="Zouine M."/>
            <person name="Zahm M."/>
            <person name="Kreplak J."/>
            <person name="Mayjonade B."/>
            <person name="Satge C."/>
            <person name="Perez M."/>
            <person name="Cauet S."/>
            <person name="Marande W."/>
            <person name="Chantry-Darmon C."/>
            <person name="Lopez-Roques C."/>
            <person name="Bouchez O."/>
            <person name="Berard A."/>
            <person name="Debelle F."/>
            <person name="Munos S."/>
            <person name="Bendahmane A."/>
            <person name="Berges H."/>
            <person name="Niebel A."/>
            <person name="Buitink J."/>
            <person name="Frugier F."/>
            <person name="Benhamed M."/>
            <person name="Crespi M."/>
            <person name="Gouzy J."/>
            <person name="Gamas P."/>
        </authorList>
    </citation>
    <scope>NUCLEOTIDE SEQUENCE [LARGE SCALE GENOMIC DNA]</scope>
    <source>
        <strain evidence="7">cv. Jemalong A17</strain>
    </source>
</reference>
<dbReference type="PaxDb" id="3880-AES97877"/>
<dbReference type="Pfam" id="PF07127">
    <property type="entry name" value="Nodulin_late"/>
    <property type="match status" value="1"/>
</dbReference>
<dbReference type="AlphaFoldDB" id="G7K955"/>
<gene>
    <name evidence="3" type="ordered locus">MTR_5g061275</name>
    <name evidence="4" type="ORF">MtrunA17_Chr5g0424951</name>
</gene>
<reference evidence="3 6" key="2">
    <citation type="journal article" date="2014" name="BMC Genomics">
        <title>An improved genome release (version Mt4.0) for the model legume Medicago truncatula.</title>
        <authorList>
            <person name="Tang H."/>
            <person name="Krishnakumar V."/>
            <person name="Bidwell S."/>
            <person name="Rosen B."/>
            <person name="Chan A."/>
            <person name="Zhou S."/>
            <person name="Gentzbittel L."/>
            <person name="Childs K.L."/>
            <person name="Yandell M."/>
            <person name="Gundlach H."/>
            <person name="Mayer K.F."/>
            <person name="Schwartz D.C."/>
            <person name="Town C.D."/>
        </authorList>
    </citation>
    <scope>GENOME REANNOTATION</scope>
    <source>
        <strain evidence="5 6">cv. Jemalong A17</strain>
    </source>
</reference>
<dbReference type="InterPro" id="IPR009810">
    <property type="entry name" value="Nodulin_late_dom"/>
</dbReference>
<accession>G7K955</accession>
<dbReference type="Gramene" id="rna31349">
    <property type="protein sequence ID" value="RHN56031.1"/>
    <property type="gene ID" value="gene31349"/>
</dbReference>
<dbReference type="EMBL" id="PSQE01000005">
    <property type="protein sequence ID" value="RHN56031.1"/>
    <property type="molecule type" value="Genomic_DNA"/>
</dbReference>
<dbReference type="EnsemblPlants" id="AES97877">
    <property type="protein sequence ID" value="AES97877"/>
    <property type="gene ID" value="MTR_5g061275"/>
</dbReference>
<evidence type="ECO:0000259" key="2">
    <source>
        <dbReference type="Pfam" id="PF07127"/>
    </source>
</evidence>
<keyword evidence="6" id="KW-1185">Reference proteome</keyword>
<feature type="domain" description="Late nodulin" evidence="2">
    <location>
        <begin position="3"/>
        <end position="51"/>
    </location>
</feature>
<dbReference type="GO" id="GO:0046872">
    <property type="term" value="F:metal ion binding"/>
    <property type="evidence" value="ECO:0007669"/>
    <property type="project" value="InterPro"/>
</dbReference>
<evidence type="ECO:0000313" key="6">
    <source>
        <dbReference type="Proteomes" id="UP000002051"/>
    </source>
</evidence>
<evidence type="ECO:0000256" key="1">
    <source>
        <dbReference type="SAM" id="SignalP"/>
    </source>
</evidence>
<evidence type="ECO:0000313" key="3">
    <source>
        <dbReference type="EMBL" id="AES97877.1"/>
    </source>
</evidence>
<reference evidence="5" key="3">
    <citation type="submission" date="2015-04" db="UniProtKB">
        <authorList>
            <consortium name="EnsemblPlants"/>
        </authorList>
    </citation>
    <scope>IDENTIFICATION</scope>
    <source>
        <strain evidence="5">cv. Jemalong A17</strain>
    </source>
</reference>
<dbReference type="EMBL" id="CM001221">
    <property type="protein sequence ID" value="AES97877.1"/>
    <property type="molecule type" value="Genomic_DNA"/>
</dbReference>
<sequence>MKKYTYVMTLILFLFLIAMNVNALYVCRKVAECPENFCVPPLITKCVNYTCICDDPAYGEPIYDFVSVRTEKQKIKIKR</sequence>
<keyword evidence="1" id="KW-0732">Signal</keyword>
<dbReference type="Proteomes" id="UP000002051">
    <property type="component" value="Chromosome 5"/>
</dbReference>
<feature type="chain" id="PRO_5014573445" evidence="1">
    <location>
        <begin position="24"/>
        <end position="79"/>
    </location>
</feature>
<organism evidence="3 6">
    <name type="scientific">Medicago truncatula</name>
    <name type="common">Barrel medic</name>
    <name type="synonym">Medicago tribuloides</name>
    <dbReference type="NCBI Taxonomy" id="3880"/>
    <lineage>
        <taxon>Eukaryota</taxon>
        <taxon>Viridiplantae</taxon>
        <taxon>Streptophyta</taxon>
        <taxon>Embryophyta</taxon>
        <taxon>Tracheophyta</taxon>
        <taxon>Spermatophyta</taxon>
        <taxon>Magnoliopsida</taxon>
        <taxon>eudicotyledons</taxon>
        <taxon>Gunneridae</taxon>
        <taxon>Pentapetalae</taxon>
        <taxon>rosids</taxon>
        <taxon>fabids</taxon>
        <taxon>Fabales</taxon>
        <taxon>Fabaceae</taxon>
        <taxon>Papilionoideae</taxon>
        <taxon>50 kb inversion clade</taxon>
        <taxon>NPAAA clade</taxon>
        <taxon>Hologalegina</taxon>
        <taxon>IRL clade</taxon>
        <taxon>Trifolieae</taxon>
        <taxon>Medicago</taxon>
    </lineage>
</organism>
<feature type="signal peptide" evidence="1">
    <location>
        <begin position="1"/>
        <end position="23"/>
    </location>
</feature>
<dbReference type="HOGENOM" id="CLU_2609671_0_0_1"/>
<proteinExistence type="predicted"/>
<evidence type="ECO:0000313" key="5">
    <source>
        <dbReference type="EnsemblPlants" id="AES97877"/>
    </source>
</evidence>
<dbReference type="Proteomes" id="UP000265566">
    <property type="component" value="Chromosome 5"/>
</dbReference>
<evidence type="ECO:0000313" key="4">
    <source>
        <dbReference type="EMBL" id="RHN56031.1"/>
    </source>
</evidence>
<name>G7K955_MEDTR</name>
<reference evidence="3 6" key="1">
    <citation type="journal article" date="2011" name="Nature">
        <title>The Medicago genome provides insight into the evolution of rhizobial symbioses.</title>
        <authorList>
            <person name="Young N.D."/>
            <person name="Debelle F."/>
            <person name="Oldroyd G.E."/>
            <person name="Geurts R."/>
            <person name="Cannon S.B."/>
            <person name="Udvardi M.K."/>
            <person name="Benedito V.A."/>
            <person name="Mayer K.F."/>
            <person name="Gouzy J."/>
            <person name="Schoof H."/>
            <person name="Van de Peer Y."/>
            <person name="Proost S."/>
            <person name="Cook D.R."/>
            <person name="Meyers B.C."/>
            <person name="Spannagl M."/>
            <person name="Cheung F."/>
            <person name="De Mita S."/>
            <person name="Krishnakumar V."/>
            <person name="Gundlach H."/>
            <person name="Zhou S."/>
            <person name="Mudge J."/>
            <person name="Bharti A.K."/>
            <person name="Murray J.D."/>
            <person name="Naoumkina M.A."/>
            <person name="Rosen B."/>
            <person name="Silverstein K.A."/>
            <person name="Tang H."/>
            <person name="Rombauts S."/>
            <person name="Zhao P.X."/>
            <person name="Zhou P."/>
            <person name="Barbe V."/>
            <person name="Bardou P."/>
            <person name="Bechner M."/>
            <person name="Bellec A."/>
            <person name="Berger A."/>
            <person name="Berges H."/>
            <person name="Bidwell S."/>
            <person name="Bisseling T."/>
            <person name="Choisne N."/>
            <person name="Couloux A."/>
            <person name="Denny R."/>
            <person name="Deshpande S."/>
            <person name="Dai X."/>
            <person name="Doyle J.J."/>
            <person name="Dudez A.M."/>
            <person name="Farmer A.D."/>
            <person name="Fouteau S."/>
            <person name="Franken C."/>
            <person name="Gibelin C."/>
            <person name="Gish J."/>
            <person name="Goldstein S."/>
            <person name="Gonzalez A.J."/>
            <person name="Green P.J."/>
            <person name="Hallab A."/>
            <person name="Hartog M."/>
            <person name="Hua A."/>
            <person name="Humphray S.J."/>
            <person name="Jeong D.H."/>
            <person name="Jing Y."/>
            <person name="Jocker A."/>
            <person name="Kenton S.M."/>
            <person name="Kim D.J."/>
            <person name="Klee K."/>
            <person name="Lai H."/>
            <person name="Lang C."/>
            <person name="Lin S."/>
            <person name="Macmil S.L."/>
            <person name="Magdelenat G."/>
            <person name="Matthews L."/>
            <person name="McCorrison J."/>
            <person name="Monaghan E.L."/>
            <person name="Mun J.H."/>
            <person name="Najar F.Z."/>
            <person name="Nicholson C."/>
            <person name="Noirot C."/>
            <person name="O'Bleness M."/>
            <person name="Paule C.R."/>
            <person name="Poulain J."/>
            <person name="Prion F."/>
            <person name="Qin B."/>
            <person name="Qu C."/>
            <person name="Retzel E.F."/>
            <person name="Riddle C."/>
            <person name="Sallet E."/>
            <person name="Samain S."/>
            <person name="Samson N."/>
            <person name="Sanders I."/>
            <person name="Saurat O."/>
            <person name="Scarpelli C."/>
            <person name="Schiex T."/>
            <person name="Segurens B."/>
            <person name="Severin A.J."/>
            <person name="Sherrier D.J."/>
            <person name="Shi R."/>
            <person name="Sims S."/>
            <person name="Singer S.R."/>
            <person name="Sinharoy S."/>
            <person name="Sterck L."/>
            <person name="Viollet A."/>
            <person name="Wang B.B."/>
            <person name="Wang K."/>
            <person name="Wang M."/>
            <person name="Wang X."/>
            <person name="Warfsmann J."/>
            <person name="Weissenbach J."/>
            <person name="White D.D."/>
            <person name="White J.D."/>
            <person name="Wiley G.B."/>
            <person name="Wincker P."/>
            <person name="Xing Y."/>
            <person name="Yang L."/>
            <person name="Yao Z."/>
            <person name="Ying F."/>
            <person name="Zhai J."/>
            <person name="Zhou L."/>
            <person name="Zuber A."/>
            <person name="Denarie J."/>
            <person name="Dixon R.A."/>
            <person name="May G.D."/>
            <person name="Schwartz D.C."/>
            <person name="Rogers J."/>
            <person name="Quetier F."/>
            <person name="Town C.D."/>
            <person name="Roe B.A."/>
        </authorList>
    </citation>
    <scope>NUCLEOTIDE SEQUENCE [LARGE SCALE GENOMIC DNA]</scope>
    <source>
        <strain evidence="3">A17</strain>
        <strain evidence="5 6">cv. Jemalong A17</strain>
    </source>
</reference>
<reference evidence="4" key="5">
    <citation type="journal article" date="2018" name="Nat. Plants">
        <title>Whole-genome landscape of Medicago truncatula symbiotic genes.</title>
        <authorList>
            <person name="Pecrix Y."/>
            <person name="Gamas P."/>
            <person name="Carrere S."/>
        </authorList>
    </citation>
    <scope>NUCLEOTIDE SEQUENCE</scope>
    <source>
        <tissue evidence="4">Leaves</tissue>
    </source>
</reference>
<protein>
    <submittedName>
        <fullName evidence="3">Nodule Cysteine-Rich (NCR) secreted peptide</fullName>
    </submittedName>
    <submittedName>
        <fullName evidence="4">Putative Late nodulin</fullName>
    </submittedName>
</protein>